<dbReference type="RefSeq" id="WP_207305023.1">
    <property type="nucleotide sequence ID" value="NZ_BHXC01000006.1"/>
</dbReference>
<keyword evidence="2" id="KW-0472">Membrane</keyword>
<feature type="compositionally biased region" description="Basic residues" evidence="1">
    <location>
        <begin position="334"/>
        <end position="351"/>
    </location>
</feature>
<reference evidence="4 5" key="1">
    <citation type="journal article" date="2019" name="Microbiol. Resour. Announc.">
        <title>Draft Genome Sequence of the Most Traditional epsilon-Poly-l-Lysine Producer, Streptomyces albulus NBRC14147.</title>
        <authorList>
            <person name="Yamanaka K."/>
            <person name="Hamano Y."/>
        </authorList>
    </citation>
    <scope>NUCLEOTIDE SEQUENCE [LARGE SCALE GENOMIC DNA]</scope>
    <source>
        <strain evidence="4 5">NBRC 14147</strain>
    </source>
</reference>
<accession>A0A401R1U6</accession>
<evidence type="ECO:0000313" key="5">
    <source>
        <dbReference type="Proteomes" id="UP000288351"/>
    </source>
</evidence>
<feature type="compositionally biased region" description="Gly residues" evidence="1">
    <location>
        <begin position="296"/>
        <end position="311"/>
    </location>
</feature>
<feature type="transmembrane region" description="Helical" evidence="2">
    <location>
        <begin position="260"/>
        <end position="282"/>
    </location>
</feature>
<keyword evidence="2" id="KW-1133">Transmembrane helix</keyword>
<feature type="region of interest" description="Disordered" evidence="1">
    <location>
        <begin position="286"/>
        <end position="363"/>
    </location>
</feature>
<feature type="signal peptide" evidence="3">
    <location>
        <begin position="1"/>
        <end position="26"/>
    </location>
</feature>
<keyword evidence="2" id="KW-0812">Transmembrane</keyword>
<evidence type="ECO:0000256" key="2">
    <source>
        <dbReference type="SAM" id="Phobius"/>
    </source>
</evidence>
<sequence>MPFRLRTAAAGAVLAAAVVLPSPAVAAARPPAAAAGPSTTAAPGWSAAPTGTARTSFYLEGPAGSALTDRLAVRNPSDRPLTVRLAGDGDGGDGQRAGAWLAFGTAQVTVPPRTQASVPFTAAVPRTAAPGSHPAALTVTGPGARIRIPVRLRVTGPTLSALTVEHVSVTRRGSAAVIRYTLVNRGNTALRPQVAVRADGLFGTLLRRPARPLPDVLPPGARTARTETWSDPPALDAVDVTLTATAAGGAQDTGTAAYTAVPWGTGVAAALLLAAGGGVWAVRRRRGRSGRAAPTGDGGAGPGPDDGGGPRRTGPVPGRPPAPDRRTAPGRAGRPQRPRRARRAPPRRSRRRDQGCAGERRER</sequence>
<dbReference type="AlphaFoldDB" id="A0A401R1U6"/>
<evidence type="ECO:0000256" key="1">
    <source>
        <dbReference type="SAM" id="MobiDB-lite"/>
    </source>
</evidence>
<proteinExistence type="predicted"/>
<dbReference type="Proteomes" id="UP000288351">
    <property type="component" value="Unassembled WGS sequence"/>
</dbReference>
<comment type="caution">
    <text evidence="4">The sequence shown here is derived from an EMBL/GenBank/DDBJ whole genome shotgun (WGS) entry which is preliminary data.</text>
</comment>
<organism evidence="4 5">
    <name type="scientific">Streptomyces noursei</name>
    <name type="common">Streptomyces albulus</name>
    <dbReference type="NCBI Taxonomy" id="1971"/>
    <lineage>
        <taxon>Bacteria</taxon>
        <taxon>Bacillati</taxon>
        <taxon>Actinomycetota</taxon>
        <taxon>Actinomycetes</taxon>
        <taxon>Kitasatosporales</taxon>
        <taxon>Streptomycetaceae</taxon>
        <taxon>Streptomyces</taxon>
    </lineage>
</organism>
<gene>
    <name evidence="4" type="ORF">SALB_04319</name>
</gene>
<evidence type="ECO:0000313" key="4">
    <source>
        <dbReference type="EMBL" id="GCB91584.1"/>
    </source>
</evidence>
<feature type="chain" id="PRO_5019068816" description="DUF916 domain-containing protein" evidence="3">
    <location>
        <begin position="27"/>
        <end position="363"/>
    </location>
</feature>
<keyword evidence="3" id="KW-0732">Signal</keyword>
<evidence type="ECO:0008006" key="6">
    <source>
        <dbReference type="Google" id="ProtNLM"/>
    </source>
</evidence>
<protein>
    <recommendedName>
        <fullName evidence="6">DUF916 domain-containing protein</fullName>
    </recommendedName>
</protein>
<dbReference type="EMBL" id="BHXC01000006">
    <property type="protein sequence ID" value="GCB91584.1"/>
    <property type="molecule type" value="Genomic_DNA"/>
</dbReference>
<evidence type="ECO:0000256" key="3">
    <source>
        <dbReference type="SAM" id="SignalP"/>
    </source>
</evidence>
<name>A0A401R1U6_STRNR</name>
<feature type="compositionally biased region" description="Basic and acidic residues" evidence="1">
    <location>
        <begin position="352"/>
        <end position="363"/>
    </location>
</feature>